<dbReference type="AlphaFoldDB" id="A0AAU6PF82"/>
<accession>A0AAU6PF82</accession>
<name>A0AAU6PF82_9GAMM</name>
<evidence type="ECO:0000256" key="1">
    <source>
        <dbReference type="SAM" id="Coils"/>
    </source>
</evidence>
<evidence type="ECO:0000313" key="2">
    <source>
        <dbReference type="EMBL" id="WXT99695.1"/>
    </source>
</evidence>
<dbReference type="InterPro" id="IPR011990">
    <property type="entry name" value="TPR-like_helical_dom_sf"/>
</dbReference>
<dbReference type="Gene3D" id="1.25.40.10">
    <property type="entry name" value="Tetratricopeptide repeat domain"/>
    <property type="match status" value="2"/>
</dbReference>
<organism evidence="2">
    <name type="scientific">Catillopecten margaritatus gill symbiont</name>
    <dbReference type="NCBI Taxonomy" id="3083288"/>
    <lineage>
        <taxon>Bacteria</taxon>
        <taxon>Pseudomonadati</taxon>
        <taxon>Pseudomonadota</taxon>
        <taxon>Gammaproteobacteria</taxon>
        <taxon>sulfur-oxidizing symbionts</taxon>
    </lineage>
</organism>
<dbReference type="SUPFAM" id="SSF81901">
    <property type="entry name" value="HCP-like"/>
    <property type="match status" value="2"/>
</dbReference>
<keyword evidence="1" id="KW-0175">Coiled coil</keyword>
<dbReference type="InterPro" id="IPR050767">
    <property type="entry name" value="Sel1_AlgK"/>
</dbReference>
<dbReference type="Pfam" id="PF08238">
    <property type="entry name" value="Sel1"/>
    <property type="match status" value="2"/>
</dbReference>
<feature type="coiled-coil region" evidence="1">
    <location>
        <begin position="124"/>
        <end position="183"/>
    </location>
</feature>
<evidence type="ECO:0008006" key="3">
    <source>
        <dbReference type="Google" id="ProtNLM"/>
    </source>
</evidence>
<gene>
    <name evidence="2" type="ORF">Ctma_0399</name>
</gene>
<dbReference type="InterPro" id="IPR006597">
    <property type="entry name" value="Sel1-like"/>
</dbReference>
<reference evidence="2" key="1">
    <citation type="submission" date="2023-10" db="EMBL/GenBank/DDBJ databases">
        <title>The first scallop-associated chemosynthetic bacterial symbiont.</title>
        <authorList>
            <person name="Lin Y.-T."/>
            <person name="Sun J."/>
            <person name="Ip J.C.-H."/>
            <person name="He X."/>
            <person name="Gao Z.-M."/>
            <person name="Perez M."/>
            <person name="Xu T."/>
            <person name="Qian P.-Y."/>
            <person name="Qiu J.-W."/>
        </authorList>
    </citation>
    <scope>NUCLEOTIDE SEQUENCE</scope>
    <source>
        <strain evidence="2">Gill1</strain>
    </source>
</reference>
<protein>
    <recommendedName>
        <fullName evidence="3">Sel1 repeat family protein</fullName>
    </recommendedName>
</protein>
<proteinExistence type="predicted"/>
<dbReference type="PANTHER" id="PTHR11102">
    <property type="entry name" value="SEL-1-LIKE PROTEIN"/>
    <property type="match status" value="1"/>
</dbReference>
<dbReference type="PANTHER" id="PTHR11102:SF160">
    <property type="entry name" value="ERAD-ASSOCIATED E3 UBIQUITIN-PROTEIN LIGASE COMPONENT HRD3"/>
    <property type="match status" value="1"/>
</dbReference>
<dbReference type="EMBL" id="CP138327">
    <property type="protein sequence ID" value="WXT99695.1"/>
    <property type="molecule type" value="Genomic_DNA"/>
</dbReference>
<sequence>MLLIILTKGANLMKKIIFLLYLSFSTFVYSSFSEGMASYKAADYKTAFLTWLPLAEAKDGAAQYNIAKLYKHGKGVRKDNLEAFKWFQKALKNGVTSAEKEMELLQPELFARLKTRKPEIERLVKIKSQELAQLEVEIETERLAKIGVEREAEKLAQLEVRKLAQVETERLAQMQAIREMRNERLAQTRTGREVKTPAQKRTGPGLTNLQLWALKNLKEKGVIRQFHLTESCFSSSSVKKDCQSVFDWYEQPANNHYNYAQYILGLIYAQGAGNASNINAAKFWLNKVKETNTLRLREESIQGLSHIN</sequence>
<dbReference type="SMART" id="SM00671">
    <property type="entry name" value="SEL1"/>
    <property type="match status" value="2"/>
</dbReference>